<keyword evidence="3" id="KW-0479">Metal-binding</keyword>
<comment type="caution">
    <text evidence="6">The sequence shown here is derived from an EMBL/GenBank/DDBJ whole genome shotgun (WGS) entry which is preliminary data.</text>
</comment>
<dbReference type="GO" id="GO:0046872">
    <property type="term" value="F:metal ion binding"/>
    <property type="evidence" value="ECO:0007669"/>
    <property type="project" value="UniProtKB-KW"/>
</dbReference>
<dbReference type="InterPro" id="IPR051198">
    <property type="entry name" value="BchE-like"/>
</dbReference>
<evidence type="ECO:0000313" key="7">
    <source>
        <dbReference type="Proteomes" id="UP000578697"/>
    </source>
</evidence>
<keyword evidence="4" id="KW-0408">Iron</keyword>
<protein>
    <submittedName>
        <fullName evidence="6">Uncharacterized protein</fullName>
    </submittedName>
</protein>
<dbReference type="EMBL" id="JACHFR010000002">
    <property type="protein sequence ID" value="MBB5218843.1"/>
    <property type="molecule type" value="Genomic_DNA"/>
</dbReference>
<evidence type="ECO:0000256" key="2">
    <source>
        <dbReference type="ARBA" id="ARBA00022691"/>
    </source>
</evidence>
<dbReference type="RefSeq" id="WP_184652282.1">
    <property type="nucleotide sequence ID" value="NZ_JACHFR010000002.1"/>
</dbReference>
<sequence length="777" mass="87917">MKVIIIQPPLVQLNTAYPSGAYLSSFFKKLGHEVKWYDLSIKLFHKIFSKDGLTKLFNLTQNKALKLAQTARTSGDDNTFSNLMSYLSQSQAWINWIDLIINILTDGTNYSSRELCHRFIFSPDAPRGMRMNNYLENLNHEASVDDARFLATMALADIADYITAVFDKEFALIRYGESITVSETSFSQIEKGLSSPVLTEFYKEVLEDVFNPTSGLHPVVSESTNQKTLVCITVPFAGTFSAALYTGKYLKSAFGDSLFICAGGGFINTELRDCNERSLANYFDALSYDRGYGSYIDLLSSSFLNTAASQKTTECSSIKTSENPENKPDSAASAITNDRKLYKLKLFTLNQTYEHTDVNPDLQKLEDEYTASLTPDFTDIDFSEYPRVCDDINPMQRMWSDGTWIKAYLAHGCYWHRCAFCDTTLDYVKAYKPTKIQPLYESLKTQCQEKNVYGIHFVDEALPPKALTEFALLNMSEGNQLSFWGNVRFEKVYSRDMADFLSYGGLLGVSGGIEIATGTGLNEINKGTDLNSIVSACCAFKEAGILVHAYMIYGYWQQGDLDTINSMETLRQLYAAGLLDSSFWHKFVLTRHSGIYSEWQQGLHPELKPVEIKNAGIFAKNGLHFEGENKSEKFGRGLNIALQHWMHGEGLNKNVGKWFDFKTPQPNIPSDLIEKAIAIYEKKRDENFAQPVNPDKAFWLGGKLLTMNNTLIWNYKGELFEERIPSEQKTISEILWQLNPSSENRKKAVSQLKDVIQKNPQIQKLIKKFRGRGLCVL</sequence>
<evidence type="ECO:0000256" key="5">
    <source>
        <dbReference type="ARBA" id="ARBA00023014"/>
    </source>
</evidence>
<reference evidence="6 7" key="1">
    <citation type="submission" date="2020-08" db="EMBL/GenBank/DDBJ databases">
        <title>Genomic Encyclopedia of Type Strains, Phase IV (KMG-IV): sequencing the most valuable type-strain genomes for metagenomic binning, comparative biology and taxonomic classification.</title>
        <authorList>
            <person name="Goeker M."/>
        </authorList>
    </citation>
    <scope>NUCLEOTIDE SEQUENCE [LARGE SCALE GENOMIC DNA]</scope>
    <source>
        <strain evidence="6 7">DSM 103679</strain>
    </source>
</reference>
<organism evidence="6 7">
    <name type="scientific">Treponema rectale</name>
    <dbReference type="NCBI Taxonomy" id="744512"/>
    <lineage>
        <taxon>Bacteria</taxon>
        <taxon>Pseudomonadati</taxon>
        <taxon>Spirochaetota</taxon>
        <taxon>Spirochaetia</taxon>
        <taxon>Spirochaetales</taxon>
        <taxon>Treponemataceae</taxon>
        <taxon>Treponema</taxon>
    </lineage>
</organism>
<dbReference type="Proteomes" id="UP000578697">
    <property type="component" value="Unassembled WGS sequence"/>
</dbReference>
<comment type="cofactor">
    <cofactor evidence="1">
        <name>[4Fe-4S] cluster</name>
        <dbReference type="ChEBI" id="CHEBI:49883"/>
    </cofactor>
</comment>
<dbReference type="SUPFAM" id="SSF102114">
    <property type="entry name" value="Radical SAM enzymes"/>
    <property type="match status" value="1"/>
</dbReference>
<keyword evidence="5" id="KW-0411">Iron-sulfur</keyword>
<dbReference type="PANTHER" id="PTHR43409">
    <property type="entry name" value="ANAEROBIC MAGNESIUM-PROTOPORPHYRIN IX MONOMETHYL ESTER CYCLASE-RELATED"/>
    <property type="match status" value="1"/>
</dbReference>
<proteinExistence type="predicted"/>
<dbReference type="InterPro" id="IPR058240">
    <property type="entry name" value="rSAM_sf"/>
</dbReference>
<dbReference type="InterPro" id="IPR007197">
    <property type="entry name" value="rSAM"/>
</dbReference>
<dbReference type="AlphaFoldDB" id="A0A840SH41"/>
<evidence type="ECO:0000256" key="4">
    <source>
        <dbReference type="ARBA" id="ARBA00023004"/>
    </source>
</evidence>
<dbReference type="GO" id="GO:0051536">
    <property type="term" value="F:iron-sulfur cluster binding"/>
    <property type="evidence" value="ECO:0007669"/>
    <property type="project" value="UniProtKB-KW"/>
</dbReference>
<gene>
    <name evidence="6" type="ORF">HNP77_001212</name>
</gene>
<keyword evidence="2" id="KW-0949">S-adenosyl-L-methionine</keyword>
<evidence type="ECO:0000256" key="3">
    <source>
        <dbReference type="ARBA" id="ARBA00022723"/>
    </source>
</evidence>
<keyword evidence="7" id="KW-1185">Reference proteome</keyword>
<dbReference type="SFLD" id="SFLDG01082">
    <property type="entry name" value="B12-binding_domain_containing"/>
    <property type="match status" value="1"/>
</dbReference>
<evidence type="ECO:0000313" key="6">
    <source>
        <dbReference type="EMBL" id="MBB5218843.1"/>
    </source>
</evidence>
<dbReference type="GO" id="GO:0003824">
    <property type="term" value="F:catalytic activity"/>
    <property type="evidence" value="ECO:0007669"/>
    <property type="project" value="InterPro"/>
</dbReference>
<name>A0A840SH41_9SPIR</name>
<dbReference type="SFLD" id="SFLDS00029">
    <property type="entry name" value="Radical_SAM"/>
    <property type="match status" value="1"/>
</dbReference>
<accession>A0A840SH41</accession>
<evidence type="ECO:0000256" key="1">
    <source>
        <dbReference type="ARBA" id="ARBA00001966"/>
    </source>
</evidence>